<feature type="transmembrane region" description="Helical" evidence="1">
    <location>
        <begin position="101"/>
        <end position="120"/>
    </location>
</feature>
<sequence>MTFISYSLIGWLWESFYCSFKAKHFVYRGFLLGPYCPVYGFGVAAVLFLLPQQINSLLPLYLYCIVIVTLIEYITSWLLEKLFNMTLWNYKDIPLNIHGRVALPVSIFWGVGCLVLIKFINPIIQDGIINFSDATKQIGPLILFIIFMLDCISTLYFTLTTKKDVEKLIDQSDTENAAIKEFRLKHLFANQTSSKSRNKVLAFIKNKPYKLKHRNLNRIVKNYPNIHFKK</sequence>
<feature type="transmembrane region" description="Helical" evidence="1">
    <location>
        <begin position="25"/>
        <end position="48"/>
    </location>
</feature>
<evidence type="ECO:0000313" key="2">
    <source>
        <dbReference type="EMBL" id="RSU02352.1"/>
    </source>
</evidence>
<keyword evidence="1" id="KW-0472">Membrane</keyword>
<evidence type="ECO:0000256" key="1">
    <source>
        <dbReference type="SAM" id="Phobius"/>
    </source>
</evidence>
<feature type="transmembrane region" description="Helical" evidence="1">
    <location>
        <begin position="140"/>
        <end position="159"/>
    </location>
</feature>
<name>A0A430A631_9ENTE</name>
<keyword evidence="3" id="KW-1185">Reference proteome</keyword>
<evidence type="ECO:0000313" key="3">
    <source>
        <dbReference type="Proteomes" id="UP000288197"/>
    </source>
</evidence>
<accession>A0A430A631</accession>
<gene>
    <name evidence="2" type="ORF">CBF32_06770</name>
</gene>
<dbReference type="Proteomes" id="UP000288197">
    <property type="component" value="Unassembled WGS sequence"/>
</dbReference>
<keyword evidence="1" id="KW-0812">Transmembrane</keyword>
<organism evidence="2 3">
    <name type="scientific">Vagococcus fluvialis</name>
    <dbReference type="NCBI Taxonomy" id="2738"/>
    <lineage>
        <taxon>Bacteria</taxon>
        <taxon>Bacillati</taxon>
        <taxon>Bacillota</taxon>
        <taxon>Bacilli</taxon>
        <taxon>Lactobacillales</taxon>
        <taxon>Enterococcaceae</taxon>
        <taxon>Vagococcus</taxon>
    </lineage>
</organism>
<dbReference type="InterPro" id="IPR010540">
    <property type="entry name" value="CmpB_TMEM229"/>
</dbReference>
<feature type="transmembrane region" description="Helical" evidence="1">
    <location>
        <begin position="60"/>
        <end position="80"/>
    </location>
</feature>
<dbReference type="OrthoDB" id="9789229at2"/>
<proteinExistence type="predicted"/>
<protein>
    <recommendedName>
        <fullName evidence="4">ABC transporter permease</fullName>
    </recommendedName>
</protein>
<dbReference type="Pfam" id="PF06541">
    <property type="entry name" value="ABC_trans_CmpB"/>
    <property type="match status" value="1"/>
</dbReference>
<dbReference type="GeneID" id="63146353"/>
<dbReference type="RefSeq" id="WP_114289644.1">
    <property type="nucleotide sequence ID" value="NZ_CP122523.1"/>
</dbReference>
<keyword evidence="1" id="KW-1133">Transmembrane helix</keyword>
<evidence type="ECO:0008006" key="4">
    <source>
        <dbReference type="Google" id="ProtNLM"/>
    </source>
</evidence>
<comment type="caution">
    <text evidence="2">The sequence shown here is derived from an EMBL/GenBank/DDBJ whole genome shotgun (WGS) entry which is preliminary data.</text>
</comment>
<dbReference type="EMBL" id="NGJX01000005">
    <property type="protein sequence ID" value="RSU02352.1"/>
    <property type="molecule type" value="Genomic_DNA"/>
</dbReference>
<dbReference type="AlphaFoldDB" id="A0A430A631"/>
<reference evidence="2 3" key="1">
    <citation type="submission" date="2017-05" db="EMBL/GenBank/DDBJ databases">
        <title>Vagococcus spp. assemblies.</title>
        <authorList>
            <person name="Gulvik C.A."/>
        </authorList>
    </citation>
    <scope>NUCLEOTIDE SEQUENCE [LARGE SCALE GENOMIC DNA]</scope>
    <source>
        <strain evidence="2 3">NCFB 2497</strain>
    </source>
</reference>